<evidence type="ECO:0000256" key="3">
    <source>
        <dbReference type="SAM" id="Phobius"/>
    </source>
</evidence>
<dbReference type="Gene3D" id="3.40.190.10">
    <property type="entry name" value="Periplasmic binding protein-like II"/>
    <property type="match status" value="1"/>
</dbReference>
<evidence type="ECO:0000256" key="2">
    <source>
        <dbReference type="ARBA" id="ARBA00005695"/>
    </source>
</evidence>
<keyword evidence="3" id="KW-0812">Transmembrane</keyword>
<comment type="caution">
    <text evidence="5">The sequence shown here is derived from an EMBL/GenBank/DDBJ whole genome shotgun (WGS) entry which is preliminary data.</text>
</comment>
<organism evidence="5 6">
    <name type="scientific">Pacificispira spongiicola</name>
    <dbReference type="NCBI Taxonomy" id="2729598"/>
    <lineage>
        <taxon>Bacteria</taxon>
        <taxon>Pseudomonadati</taxon>
        <taxon>Pseudomonadota</taxon>
        <taxon>Alphaproteobacteria</taxon>
        <taxon>Rhodospirillales</taxon>
        <taxon>Rhodospirillaceae</taxon>
        <taxon>Pacificispira</taxon>
    </lineage>
</organism>
<proteinExistence type="inferred from homology"/>
<name>A0A7Y0HFN2_9PROT</name>
<dbReference type="InterPro" id="IPR039424">
    <property type="entry name" value="SBP_5"/>
</dbReference>
<feature type="domain" description="Solute-binding protein family 5" evidence="4">
    <location>
        <begin position="110"/>
        <end position="455"/>
    </location>
</feature>
<dbReference type="GO" id="GO:0030288">
    <property type="term" value="C:outer membrane-bounded periplasmic space"/>
    <property type="evidence" value="ECO:0007669"/>
    <property type="project" value="UniProtKB-ARBA"/>
</dbReference>
<dbReference type="Gene3D" id="3.90.76.10">
    <property type="entry name" value="Dipeptide-binding Protein, Domain 1"/>
    <property type="match status" value="1"/>
</dbReference>
<sequence>MKFTDRKGNPLHKAIGSWAKEAREGAMDRREFLALATAFGASTATAYTMLGLTAPKEAKAADTPKKGGTLSVEMNVRRVDDPRTFDWSEMGNVARQIVEPLVLYTRDFTFEPYLLESWDVNEDATEYVLHVRKGVTWNNGDTFNADDVVFNITRWCDKSVEGNSMAGRMASLVDADAGKALDGAITKVDDYTVKLSLPNPDITIIPGMVDYPALIVHRDFDKMGGKLSEAPVGTGPFELVGLEVGSRAEVKRRENGAWWGGDVMLDGVVWTDYGTDPAAKIAAFEAGEVHVNYETTADFVEVMDTIDGYVKSEVSTASTVVCRTNIDNAPYDDVRVRQALQLAVDNNVILQLGINGAGTVAENHHVAPIHPEYFELPPLKRDIAKAKALMEEAGQADFEHELITIDDDYRRNTGDAIAAQLREAGIKVKRTILPGSTFWNDWTKYPYSITNWNMRPLGVQVIALAYRSGEAWNECAYSDPEFDAALEKALTIADADKRREVMEQVETILQSSGIIIQPYWRSLFCHYATSVKNYGMHQSYEMHFAKVWLDEA</sequence>
<protein>
    <submittedName>
        <fullName evidence="5">ABC transporter substrate-binding protein</fullName>
    </submittedName>
</protein>
<feature type="transmembrane region" description="Helical" evidence="3">
    <location>
        <begin position="32"/>
        <end position="50"/>
    </location>
</feature>
<evidence type="ECO:0000313" key="5">
    <source>
        <dbReference type="EMBL" id="NMM43464.1"/>
    </source>
</evidence>
<dbReference type="EMBL" id="JABBNT010000001">
    <property type="protein sequence ID" value="NMM43464.1"/>
    <property type="molecule type" value="Genomic_DNA"/>
</dbReference>
<dbReference type="GO" id="GO:1904680">
    <property type="term" value="F:peptide transmembrane transporter activity"/>
    <property type="evidence" value="ECO:0007669"/>
    <property type="project" value="TreeGrafter"/>
</dbReference>
<dbReference type="SUPFAM" id="SSF53850">
    <property type="entry name" value="Periplasmic binding protein-like II"/>
    <property type="match status" value="1"/>
</dbReference>
<dbReference type="CDD" id="cd08503">
    <property type="entry name" value="PBP2_NikA_DppA_OppA_like_17"/>
    <property type="match status" value="1"/>
</dbReference>
<dbReference type="InterPro" id="IPR000914">
    <property type="entry name" value="SBP_5_dom"/>
</dbReference>
<dbReference type="Gene3D" id="3.10.105.10">
    <property type="entry name" value="Dipeptide-binding Protein, Domain 3"/>
    <property type="match status" value="1"/>
</dbReference>
<accession>A0A7Y0HFN2</accession>
<dbReference type="Pfam" id="PF00496">
    <property type="entry name" value="SBP_bac_5"/>
    <property type="match status" value="1"/>
</dbReference>
<evidence type="ECO:0000256" key="1">
    <source>
        <dbReference type="ARBA" id="ARBA00004418"/>
    </source>
</evidence>
<reference evidence="5 6" key="1">
    <citation type="submission" date="2020-04" db="EMBL/GenBank/DDBJ databases">
        <title>Rhodospirillaceae bacterium KN72 isolated from deep sea.</title>
        <authorList>
            <person name="Zhang D.-C."/>
        </authorList>
    </citation>
    <scope>NUCLEOTIDE SEQUENCE [LARGE SCALE GENOMIC DNA]</scope>
    <source>
        <strain evidence="5 6">KN72</strain>
    </source>
</reference>
<dbReference type="PIRSF" id="PIRSF002741">
    <property type="entry name" value="MppA"/>
    <property type="match status" value="1"/>
</dbReference>
<dbReference type="GO" id="GO:0015833">
    <property type="term" value="P:peptide transport"/>
    <property type="evidence" value="ECO:0007669"/>
    <property type="project" value="TreeGrafter"/>
</dbReference>
<comment type="similarity">
    <text evidence="2">Belongs to the bacterial solute-binding protein 5 family.</text>
</comment>
<gene>
    <name evidence="5" type="ORF">HH303_03170</name>
</gene>
<dbReference type="PROSITE" id="PS51318">
    <property type="entry name" value="TAT"/>
    <property type="match status" value="1"/>
</dbReference>
<keyword evidence="3" id="KW-1133">Transmembrane helix</keyword>
<dbReference type="GO" id="GO:0043190">
    <property type="term" value="C:ATP-binding cassette (ABC) transporter complex"/>
    <property type="evidence" value="ECO:0007669"/>
    <property type="project" value="InterPro"/>
</dbReference>
<keyword evidence="6" id="KW-1185">Reference proteome</keyword>
<keyword evidence="3" id="KW-0472">Membrane</keyword>
<dbReference type="Proteomes" id="UP000539372">
    <property type="component" value="Unassembled WGS sequence"/>
</dbReference>
<dbReference type="InterPro" id="IPR030678">
    <property type="entry name" value="Peptide/Ni-bd"/>
</dbReference>
<dbReference type="AlphaFoldDB" id="A0A7Y0HFN2"/>
<evidence type="ECO:0000259" key="4">
    <source>
        <dbReference type="Pfam" id="PF00496"/>
    </source>
</evidence>
<comment type="subcellular location">
    <subcellularLocation>
        <location evidence="1">Periplasm</location>
    </subcellularLocation>
</comment>
<evidence type="ECO:0000313" key="6">
    <source>
        <dbReference type="Proteomes" id="UP000539372"/>
    </source>
</evidence>
<dbReference type="InterPro" id="IPR006311">
    <property type="entry name" value="TAT_signal"/>
</dbReference>
<dbReference type="PANTHER" id="PTHR30290">
    <property type="entry name" value="PERIPLASMIC BINDING COMPONENT OF ABC TRANSPORTER"/>
    <property type="match status" value="1"/>
</dbReference>
<dbReference type="RefSeq" id="WP_169623739.1">
    <property type="nucleotide sequence ID" value="NZ_JABBNT010000001.1"/>
</dbReference>